<keyword evidence="3" id="KW-1185">Reference proteome</keyword>
<feature type="non-terminal residue" evidence="2">
    <location>
        <position position="1"/>
    </location>
</feature>
<evidence type="ECO:0000313" key="2">
    <source>
        <dbReference type="EMBL" id="KJA12974.1"/>
    </source>
</evidence>
<dbReference type="AlphaFoldDB" id="A0A0D2N1A2"/>
<keyword evidence="1" id="KW-0175">Coiled coil</keyword>
<reference evidence="3" key="1">
    <citation type="submission" date="2014-04" db="EMBL/GenBank/DDBJ databases">
        <title>Evolutionary Origins and Diversification of the Mycorrhizal Mutualists.</title>
        <authorList>
            <consortium name="DOE Joint Genome Institute"/>
            <consortium name="Mycorrhizal Genomics Consortium"/>
            <person name="Kohler A."/>
            <person name="Kuo A."/>
            <person name="Nagy L.G."/>
            <person name="Floudas D."/>
            <person name="Copeland A."/>
            <person name="Barry K.W."/>
            <person name="Cichocki N."/>
            <person name="Veneault-Fourrey C."/>
            <person name="LaButti K."/>
            <person name="Lindquist E.A."/>
            <person name="Lipzen A."/>
            <person name="Lundell T."/>
            <person name="Morin E."/>
            <person name="Murat C."/>
            <person name="Riley R."/>
            <person name="Ohm R."/>
            <person name="Sun H."/>
            <person name="Tunlid A."/>
            <person name="Henrissat B."/>
            <person name="Grigoriev I.V."/>
            <person name="Hibbett D.S."/>
            <person name="Martin F."/>
        </authorList>
    </citation>
    <scope>NUCLEOTIDE SEQUENCE [LARGE SCALE GENOMIC DNA]</scope>
    <source>
        <strain evidence="3">FD-334 SS-4</strain>
    </source>
</reference>
<name>A0A0D2N1A2_HYPSF</name>
<proteinExistence type="predicted"/>
<organism evidence="2 3">
    <name type="scientific">Hypholoma sublateritium (strain FD-334 SS-4)</name>
    <dbReference type="NCBI Taxonomy" id="945553"/>
    <lineage>
        <taxon>Eukaryota</taxon>
        <taxon>Fungi</taxon>
        <taxon>Dikarya</taxon>
        <taxon>Basidiomycota</taxon>
        <taxon>Agaricomycotina</taxon>
        <taxon>Agaricomycetes</taxon>
        <taxon>Agaricomycetidae</taxon>
        <taxon>Agaricales</taxon>
        <taxon>Agaricineae</taxon>
        <taxon>Strophariaceae</taxon>
        <taxon>Hypholoma</taxon>
    </lineage>
</organism>
<dbReference type="Proteomes" id="UP000054270">
    <property type="component" value="Unassembled WGS sequence"/>
</dbReference>
<feature type="coiled-coil region" evidence="1">
    <location>
        <begin position="56"/>
        <end position="90"/>
    </location>
</feature>
<evidence type="ECO:0000313" key="3">
    <source>
        <dbReference type="Proteomes" id="UP000054270"/>
    </source>
</evidence>
<accession>A0A0D2N1A2</accession>
<protein>
    <submittedName>
        <fullName evidence="2">Uncharacterized protein</fullName>
    </submittedName>
</protein>
<sequence length="102" mass="11717">TSCWLFVGAQHVSAKAPTLHYTSPRLLEEAPQFAEEQINTFNDQMSLLLRARRSDAVAVTAELLAAEDKNKRLERELMEIKERLKSVDAMEDRYNRLLADIQ</sequence>
<evidence type="ECO:0000256" key="1">
    <source>
        <dbReference type="SAM" id="Coils"/>
    </source>
</evidence>
<dbReference type="EMBL" id="KN817817">
    <property type="protein sequence ID" value="KJA12974.1"/>
    <property type="molecule type" value="Genomic_DNA"/>
</dbReference>
<dbReference type="OrthoDB" id="3060861at2759"/>
<dbReference type="OMA" id="TNCWLLL"/>
<gene>
    <name evidence="2" type="ORF">HYPSUDRAFT_152114</name>
</gene>